<proteinExistence type="predicted"/>
<reference evidence="2 3" key="1">
    <citation type="submission" date="2014-05" db="EMBL/GenBank/DDBJ databases">
        <authorList>
            <person name="Bishop-Lilly K.A."/>
            <person name="Broomall S.M."/>
            <person name="Chain P.S."/>
            <person name="Chertkov O."/>
            <person name="Coyne S.R."/>
            <person name="Daligault H.E."/>
            <person name="Davenport K.W."/>
            <person name="Erkkila T."/>
            <person name="Frey K.G."/>
            <person name="Gibbons H.S."/>
            <person name="Gu W."/>
            <person name="Jaissle J."/>
            <person name="Johnson S.L."/>
            <person name="Koroleva G.I."/>
            <person name="Ladner J.T."/>
            <person name="Lo C.-C."/>
            <person name="Minogue T.D."/>
            <person name="Munk C."/>
            <person name="Palacios G.F."/>
            <person name="Redden C.L."/>
            <person name="Rosenzweig C.N."/>
            <person name="Scholz M.B."/>
            <person name="Teshima H."/>
            <person name="Xu Y."/>
        </authorList>
    </citation>
    <scope>NUCLEOTIDE SEQUENCE [LARGE SCALE GENOMIC DNA]</scope>
    <source>
        <strain evidence="2 3">DDS 22E-1</strain>
    </source>
</reference>
<dbReference type="AlphaFoldDB" id="A0AAN0VP44"/>
<organism evidence="2 3">
    <name type="scientific">Burkholderia cenocepacia</name>
    <dbReference type="NCBI Taxonomy" id="95486"/>
    <lineage>
        <taxon>Bacteria</taxon>
        <taxon>Pseudomonadati</taxon>
        <taxon>Pseudomonadota</taxon>
        <taxon>Betaproteobacteria</taxon>
        <taxon>Burkholderiales</taxon>
        <taxon>Burkholderiaceae</taxon>
        <taxon>Burkholderia</taxon>
        <taxon>Burkholderia cepacia complex</taxon>
    </lineage>
</organism>
<sequence length="249" mass="26956">MKCSSVAIVLAIAGAAATSGYAAAQAVMAVRPSATSVPASLLRLSIVFARPQTQPVIPRLELLRDDGTMVDAPFDPQELWSPDGLTLTVLLQPGRVKTGLVAHNTLGRALIAGEHVRLMFRNREIASWNVTSSNSTPPVPDRWKVAPPRAGTRATLSVRLDKPIDAMDRDLVAIATADGRRVTGKVTLSHGETQWSLVPRAPWRPGPYEVVVNAELEDSSGNRVGERFEHPATTNEDLPRDTVIPFHIR</sequence>
<gene>
    <name evidence="2" type="ORF">DM39_4109</name>
</gene>
<feature type="signal peptide" evidence="1">
    <location>
        <begin position="1"/>
        <end position="22"/>
    </location>
</feature>
<dbReference type="KEGG" id="bcen:DM39_4109"/>
<accession>A0AAN0VP44</accession>
<evidence type="ECO:0000313" key="2">
    <source>
        <dbReference type="EMBL" id="AIO34743.1"/>
    </source>
</evidence>
<dbReference type="EMBL" id="CP007784">
    <property type="protein sequence ID" value="AIO34743.1"/>
    <property type="molecule type" value="Genomic_DNA"/>
</dbReference>
<name>A0AAN0VP44_9BURK</name>
<protein>
    <recommendedName>
        <fullName evidence="4">Ig-like domain-containing protein</fullName>
    </recommendedName>
</protein>
<keyword evidence="3" id="KW-1185">Reference proteome</keyword>
<evidence type="ECO:0000256" key="1">
    <source>
        <dbReference type="SAM" id="SignalP"/>
    </source>
</evidence>
<keyword evidence="1" id="KW-0732">Signal</keyword>
<feature type="chain" id="PRO_5042847256" description="Ig-like domain-containing protein" evidence="1">
    <location>
        <begin position="23"/>
        <end position="249"/>
    </location>
</feature>
<evidence type="ECO:0008006" key="4">
    <source>
        <dbReference type="Google" id="ProtNLM"/>
    </source>
</evidence>
<dbReference type="Proteomes" id="UP000029413">
    <property type="component" value="Chromosome 2"/>
</dbReference>
<evidence type="ECO:0000313" key="3">
    <source>
        <dbReference type="Proteomes" id="UP000029413"/>
    </source>
</evidence>